<evidence type="ECO:0008006" key="3">
    <source>
        <dbReference type="Google" id="ProtNLM"/>
    </source>
</evidence>
<reference evidence="2" key="1">
    <citation type="submission" date="2024-07" db="EMBL/GenBank/DDBJ databases">
        <title>Two chromosome-level genome assemblies of Korean endemic species Abeliophyllum distichum and Forsythia ovata (Oleaceae).</title>
        <authorList>
            <person name="Jang H."/>
        </authorList>
    </citation>
    <scope>NUCLEOTIDE SEQUENCE [LARGE SCALE GENOMIC DNA]</scope>
</reference>
<protein>
    <recommendedName>
        <fullName evidence="3">Maturase K</fullName>
    </recommendedName>
</protein>
<gene>
    <name evidence="1" type="ORF">Fot_19885</name>
</gene>
<accession>A0ABD1VMB6</accession>
<sequence length="127" mass="15265">MDGKRAWPKMLSGSAQIRREKVRKHNLSRFLHLHRFYTKNTNHDLVEHLDAIEVIHRGVSLNGHELYRDEVVFHLLRPLIGYWRDFVEHLDVMFDLQMFAKLLITNIRERWVINSKDYRVMERSGGV</sequence>
<keyword evidence="2" id="KW-1185">Reference proteome</keyword>
<dbReference type="AlphaFoldDB" id="A0ABD1VMB6"/>
<comment type="caution">
    <text evidence="1">The sequence shown here is derived from an EMBL/GenBank/DDBJ whole genome shotgun (WGS) entry which is preliminary data.</text>
</comment>
<evidence type="ECO:0000313" key="1">
    <source>
        <dbReference type="EMBL" id="KAL2538494.1"/>
    </source>
</evidence>
<dbReference type="Proteomes" id="UP001604277">
    <property type="component" value="Unassembled WGS sequence"/>
</dbReference>
<organism evidence="1 2">
    <name type="scientific">Forsythia ovata</name>
    <dbReference type="NCBI Taxonomy" id="205694"/>
    <lineage>
        <taxon>Eukaryota</taxon>
        <taxon>Viridiplantae</taxon>
        <taxon>Streptophyta</taxon>
        <taxon>Embryophyta</taxon>
        <taxon>Tracheophyta</taxon>
        <taxon>Spermatophyta</taxon>
        <taxon>Magnoliopsida</taxon>
        <taxon>eudicotyledons</taxon>
        <taxon>Gunneridae</taxon>
        <taxon>Pentapetalae</taxon>
        <taxon>asterids</taxon>
        <taxon>lamiids</taxon>
        <taxon>Lamiales</taxon>
        <taxon>Oleaceae</taxon>
        <taxon>Forsythieae</taxon>
        <taxon>Forsythia</taxon>
    </lineage>
</organism>
<evidence type="ECO:0000313" key="2">
    <source>
        <dbReference type="Proteomes" id="UP001604277"/>
    </source>
</evidence>
<dbReference type="EMBL" id="JBFOLJ010000005">
    <property type="protein sequence ID" value="KAL2538494.1"/>
    <property type="molecule type" value="Genomic_DNA"/>
</dbReference>
<proteinExistence type="predicted"/>
<name>A0ABD1VMB6_9LAMI</name>